<proteinExistence type="inferred from homology"/>
<gene>
    <name evidence="8" type="ORF">ACFY35_16140</name>
</gene>
<evidence type="ECO:0000313" key="9">
    <source>
        <dbReference type="Proteomes" id="UP001602245"/>
    </source>
</evidence>
<dbReference type="PANTHER" id="PTHR24286:SF24">
    <property type="entry name" value="LANOSTEROL 14-ALPHA DEMETHYLASE"/>
    <property type="match status" value="1"/>
</dbReference>
<reference evidence="8 9" key="1">
    <citation type="submission" date="2024-10" db="EMBL/GenBank/DDBJ databases">
        <title>The Natural Products Discovery Center: Release of the First 8490 Sequenced Strains for Exploring Actinobacteria Biosynthetic Diversity.</title>
        <authorList>
            <person name="Kalkreuter E."/>
            <person name="Kautsar S.A."/>
            <person name="Yang D."/>
            <person name="Bader C.D."/>
            <person name="Teijaro C.N."/>
            <person name="Fluegel L."/>
            <person name="Davis C.M."/>
            <person name="Simpson J.R."/>
            <person name="Lauterbach L."/>
            <person name="Steele A.D."/>
            <person name="Gui C."/>
            <person name="Meng S."/>
            <person name="Li G."/>
            <person name="Viehrig K."/>
            <person name="Ye F."/>
            <person name="Su P."/>
            <person name="Kiefer A.F."/>
            <person name="Nichols A."/>
            <person name="Cepeda A.J."/>
            <person name="Yan W."/>
            <person name="Fan B."/>
            <person name="Jiang Y."/>
            <person name="Adhikari A."/>
            <person name="Zheng C.-J."/>
            <person name="Schuster L."/>
            <person name="Cowan T.M."/>
            <person name="Smanski M.J."/>
            <person name="Chevrette M.G."/>
            <person name="De Carvalho L.P.S."/>
            <person name="Shen B."/>
        </authorList>
    </citation>
    <scope>NUCLEOTIDE SEQUENCE [LARGE SCALE GENOMIC DNA]</scope>
    <source>
        <strain evidence="8 9">NPDC000087</strain>
    </source>
</reference>
<keyword evidence="3" id="KW-0349">Heme</keyword>
<dbReference type="Gene3D" id="1.10.630.10">
    <property type="entry name" value="Cytochrome P450"/>
    <property type="match status" value="1"/>
</dbReference>
<keyword evidence="7" id="KW-0503">Monooxygenase</keyword>
<dbReference type="EMBL" id="JBIAZU010000003">
    <property type="protein sequence ID" value="MFF5290974.1"/>
    <property type="molecule type" value="Genomic_DNA"/>
</dbReference>
<keyword evidence="9" id="KW-1185">Reference proteome</keyword>
<keyword evidence="6" id="KW-0408">Iron</keyword>
<evidence type="ECO:0000256" key="3">
    <source>
        <dbReference type="ARBA" id="ARBA00022617"/>
    </source>
</evidence>
<keyword evidence="4" id="KW-0479">Metal-binding</keyword>
<evidence type="ECO:0000256" key="1">
    <source>
        <dbReference type="ARBA" id="ARBA00001971"/>
    </source>
</evidence>
<evidence type="ECO:0000256" key="4">
    <source>
        <dbReference type="ARBA" id="ARBA00022723"/>
    </source>
</evidence>
<dbReference type="Proteomes" id="UP001602245">
    <property type="component" value="Unassembled WGS sequence"/>
</dbReference>
<comment type="similarity">
    <text evidence="2">Belongs to the cytochrome P450 family.</text>
</comment>
<dbReference type="SUPFAM" id="SSF48264">
    <property type="entry name" value="Cytochrome P450"/>
    <property type="match status" value="1"/>
</dbReference>
<accession>A0ABW6WCE6</accession>
<keyword evidence="5" id="KW-0560">Oxidoreductase</keyword>
<name>A0ABW6WCE6_9ACTN</name>
<protein>
    <submittedName>
        <fullName evidence="8">Cytochrome P450</fullName>
    </submittedName>
</protein>
<comment type="cofactor">
    <cofactor evidence="1">
        <name>heme</name>
        <dbReference type="ChEBI" id="CHEBI:30413"/>
    </cofactor>
</comment>
<evidence type="ECO:0000313" key="8">
    <source>
        <dbReference type="EMBL" id="MFF5290974.1"/>
    </source>
</evidence>
<evidence type="ECO:0000256" key="5">
    <source>
        <dbReference type="ARBA" id="ARBA00023002"/>
    </source>
</evidence>
<dbReference type="Pfam" id="PF00067">
    <property type="entry name" value="p450"/>
    <property type="match status" value="1"/>
</dbReference>
<organism evidence="8 9">
    <name type="scientific">Paractinoplanes globisporus</name>
    <dbReference type="NCBI Taxonomy" id="113565"/>
    <lineage>
        <taxon>Bacteria</taxon>
        <taxon>Bacillati</taxon>
        <taxon>Actinomycetota</taxon>
        <taxon>Actinomycetes</taxon>
        <taxon>Micromonosporales</taxon>
        <taxon>Micromonosporaceae</taxon>
        <taxon>Paractinoplanes</taxon>
    </lineage>
</organism>
<evidence type="ECO:0000256" key="7">
    <source>
        <dbReference type="ARBA" id="ARBA00023033"/>
    </source>
</evidence>
<dbReference type="InterPro" id="IPR001128">
    <property type="entry name" value="Cyt_P450"/>
</dbReference>
<dbReference type="InterPro" id="IPR036396">
    <property type="entry name" value="Cyt_P450_sf"/>
</dbReference>
<dbReference type="RefSeq" id="WP_245577643.1">
    <property type="nucleotide sequence ID" value="NZ_JBIAZU010000003.1"/>
</dbReference>
<dbReference type="PANTHER" id="PTHR24286">
    <property type="entry name" value="CYTOCHROME P450 26"/>
    <property type="match status" value="1"/>
</dbReference>
<evidence type="ECO:0000256" key="6">
    <source>
        <dbReference type="ARBA" id="ARBA00023004"/>
    </source>
</evidence>
<dbReference type="InterPro" id="IPR002401">
    <property type="entry name" value="Cyt_P450_E_grp-I"/>
</dbReference>
<dbReference type="PRINTS" id="PR00463">
    <property type="entry name" value="EP450I"/>
</dbReference>
<dbReference type="CDD" id="cd11067">
    <property type="entry name" value="CYP152"/>
    <property type="match status" value="1"/>
</dbReference>
<evidence type="ECO:0000256" key="2">
    <source>
        <dbReference type="ARBA" id="ARBA00010617"/>
    </source>
</evidence>
<sequence length="402" mass="45085">MAMDRLDQSLAIAIKGYAWLPDLRRRHQGRPVALRLLGRRAIAIGGPAAARFFYDAANVERHDAIPGPVLDTLFGRGAVHTLDGRQHDLRKALFTALLMGDGVETLAKLVGVSFDEAADRWRGAGEISLFDETAVVISDAVTLWCGVRENERDRNALARDMISMIDGFATAGPRHARARLARRRREHRLAELMEEVRREDPSPCALSAIAHHMADGYLLDARTAAVELINIIRPATAMTWLVAFAAHAMELRPETRAKIADSDEYAAAFVHEVRRFYPFAPFLAGRAARDLYFQHTDIPRGTELLLDVYGQHHDPRVWPEPYEFRPERFLRRPIGEFELIPQGGGDPRTGHRCPGEQITIAVLGTLVQRLARLEYYLPPQDLSIDITRIPARVRSGPRIVVP</sequence>
<comment type="caution">
    <text evidence="8">The sequence shown here is derived from an EMBL/GenBank/DDBJ whole genome shotgun (WGS) entry which is preliminary data.</text>
</comment>